<feature type="domain" description="N-acetyltransferase" evidence="1">
    <location>
        <begin position="7"/>
        <end position="172"/>
    </location>
</feature>
<reference evidence="2" key="1">
    <citation type="submission" date="2021-01" db="EMBL/GenBank/DDBJ databases">
        <title>Genomic Encyclopedia of Type Strains, Phase IV (KMG-IV): sequencing the most valuable type-strain genomes for metagenomic binning, comparative biology and taxonomic classification.</title>
        <authorList>
            <person name="Goeker M."/>
        </authorList>
    </citation>
    <scope>NUCLEOTIDE SEQUENCE</scope>
    <source>
        <strain evidence="2">DSM 21943</strain>
    </source>
</reference>
<evidence type="ECO:0000313" key="2">
    <source>
        <dbReference type="EMBL" id="MBM7839161.1"/>
    </source>
</evidence>
<gene>
    <name evidence="2" type="ORF">JOC54_002432</name>
</gene>
<dbReference type="InterPro" id="IPR016181">
    <property type="entry name" value="Acyl_CoA_acyltransferase"/>
</dbReference>
<proteinExistence type="predicted"/>
<evidence type="ECO:0000259" key="1">
    <source>
        <dbReference type="PROSITE" id="PS51186"/>
    </source>
</evidence>
<dbReference type="EMBL" id="JAFBCV010000007">
    <property type="protein sequence ID" value="MBM7839161.1"/>
    <property type="molecule type" value="Genomic_DNA"/>
</dbReference>
<dbReference type="SUPFAM" id="SSF55729">
    <property type="entry name" value="Acyl-CoA N-acyltransferases (Nat)"/>
    <property type="match status" value="1"/>
</dbReference>
<dbReference type="InterPro" id="IPR000182">
    <property type="entry name" value="GNAT_dom"/>
</dbReference>
<dbReference type="PROSITE" id="PS51186">
    <property type="entry name" value="GNAT"/>
    <property type="match status" value="1"/>
</dbReference>
<dbReference type="CDD" id="cd04301">
    <property type="entry name" value="NAT_SF"/>
    <property type="match status" value="1"/>
</dbReference>
<evidence type="ECO:0000313" key="3">
    <source>
        <dbReference type="Proteomes" id="UP001179280"/>
    </source>
</evidence>
<dbReference type="Proteomes" id="UP001179280">
    <property type="component" value="Unassembled WGS sequence"/>
</dbReference>
<dbReference type="PANTHER" id="PTHR43415">
    <property type="entry name" value="SPERMIDINE N(1)-ACETYLTRANSFERASE"/>
    <property type="match status" value="1"/>
</dbReference>
<dbReference type="PANTHER" id="PTHR43415:SF3">
    <property type="entry name" value="GNAT-FAMILY ACETYLTRANSFERASE"/>
    <property type="match status" value="1"/>
</dbReference>
<dbReference type="RefSeq" id="WP_204466483.1">
    <property type="nucleotide sequence ID" value="NZ_JAFBCV010000007.1"/>
</dbReference>
<organism evidence="2 3">
    <name type="scientific">Shouchella xiaoxiensis</name>
    <dbReference type="NCBI Taxonomy" id="766895"/>
    <lineage>
        <taxon>Bacteria</taxon>
        <taxon>Bacillati</taxon>
        <taxon>Bacillota</taxon>
        <taxon>Bacilli</taxon>
        <taxon>Bacillales</taxon>
        <taxon>Bacillaceae</taxon>
        <taxon>Shouchella</taxon>
    </lineage>
</organism>
<dbReference type="Pfam" id="PF13302">
    <property type="entry name" value="Acetyltransf_3"/>
    <property type="match status" value="1"/>
</dbReference>
<comment type="caution">
    <text evidence="2">The sequence shown here is derived from an EMBL/GenBank/DDBJ whole genome shotgun (WGS) entry which is preliminary data.</text>
</comment>
<sequence length="178" mass="21107">MLQSKRITLRKMESEDIPTYHEWRNDIEVMQTTNLDLDRYSVEETKQFVETVILGSQQSKTYILEERDEKTAIGITSLIHVDYKNRNAECIIDIGHKDYWGKGYATEALQLLLDYAFLELNMHRIALRVFSFNEKAIHVYKKIGFIEEGRSRESVYRNGDWHDIIHMGILKEEYRSVK</sequence>
<name>A0ABS2SVF8_9BACI</name>
<keyword evidence="3" id="KW-1185">Reference proteome</keyword>
<dbReference type="Gene3D" id="3.40.630.30">
    <property type="match status" value="1"/>
</dbReference>
<protein>
    <submittedName>
        <fullName evidence="2">RimJ/RimL family protein N-acetyltransferase</fullName>
    </submittedName>
</protein>
<accession>A0ABS2SVF8</accession>